<organism evidence="7 8">
    <name type="scientific">Flavobacterium swingsii</name>
    <dbReference type="NCBI Taxonomy" id="498292"/>
    <lineage>
        <taxon>Bacteria</taxon>
        <taxon>Pseudomonadati</taxon>
        <taxon>Bacteroidota</taxon>
        <taxon>Flavobacteriia</taxon>
        <taxon>Flavobacteriales</taxon>
        <taxon>Flavobacteriaceae</taxon>
        <taxon>Flavobacterium</taxon>
    </lineage>
</organism>
<sequence length="487" mass="55872">MSNKISQKQAFFFTIINYVGIVIGVISTLFIYPNDKELLGIFRYIDAISYVLFPIMLIGASQALVNFTPKLDELHKKKLFNYSIFSILIISSFILGLLFIISFIPAFKGMKYVYFAFPIALFLAFIELFKKQATIIQKIAVPTFLDNIIPKISLPIIFLLLMYHYITFSQSVVFYIISYGLILILLTIYLHKHFKPKFNLDFKSLFNEVSKRDYYQFSMYAFAGSLGSVFAFRIDALMIPKFISMEANGTFSIGVTLASALAIPATGVFALYAPIISNYLKNDNLSELNLKYKETSKLLFFIGALLYSCIFLGIENLFMLLPTHENLIASIPIILILGFNVLVNMGTGFNGEIITYSKYYKFNLIAIAILIVLNVGLNLLFILYFNFGIEAVAVASLLSMVVFNFAKLLFIYKKFKLFPFDYNYLKLVLIFVMTLGVVYFLPKLINEMYTLVYKVSLSLLLNILIIYKLKLVYQVTIWIDRIRNYTR</sequence>
<feature type="transmembrane region" description="Helical" evidence="6">
    <location>
        <begin position="362"/>
        <end position="385"/>
    </location>
</feature>
<feature type="transmembrane region" description="Helical" evidence="6">
    <location>
        <begin position="172"/>
        <end position="190"/>
    </location>
</feature>
<accession>A0A1I0Z1B2</accession>
<dbReference type="EMBL" id="FOJT01000005">
    <property type="protein sequence ID" value="SFB19097.1"/>
    <property type="molecule type" value="Genomic_DNA"/>
</dbReference>
<evidence type="ECO:0000313" key="8">
    <source>
        <dbReference type="Proteomes" id="UP000199604"/>
    </source>
</evidence>
<feature type="transmembrane region" description="Helical" evidence="6">
    <location>
        <begin position="149"/>
        <end position="166"/>
    </location>
</feature>
<feature type="transmembrane region" description="Helical" evidence="6">
    <location>
        <begin position="251"/>
        <end position="277"/>
    </location>
</feature>
<evidence type="ECO:0000313" key="7">
    <source>
        <dbReference type="EMBL" id="SFB19097.1"/>
    </source>
</evidence>
<evidence type="ECO:0000256" key="4">
    <source>
        <dbReference type="ARBA" id="ARBA00022989"/>
    </source>
</evidence>
<comment type="subcellular location">
    <subcellularLocation>
        <location evidence="1">Cell membrane</location>
        <topology evidence="1">Multi-pass membrane protein</topology>
    </subcellularLocation>
</comment>
<feature type="transmembrane region" description="Helical" evidence="6">
    <location>
        <begin position="47"/>
        <end position="67"/>
    </location>
</feature>
<feature type="transmembrane region" description="Helical" evidence="6">
    <location>
        <begin position="424"/>
        <end position="442"/>
    </location>
</feature>
<evidence type="ECO:0000256" key="3">
    <source>
        <dbReference type="ARBA" id="ARBA00022692"/>
    </source>
</evidence>
<dbReference type="RefSeq" id="WP_091476726.1">
    <property type="nucleotide sequence ID" value="NZ_FOJT01000005.1"/>
</dbReference>
<keyword evidence="8" id="KW-1185">Reference proteome</keyword>
<gene>
    <name evidence="7" type="ORF">SAMN05660845_1934</name>
</gene>
<feature type="transmembrane region" description="Helical" evidence="6">
    <location>
        <begin position="327"/>
        <end position="350"/>
    </location>
</feature>
<evidence type="ECO:0000256" key="2">
    <source>
        <dbReference type="ARBA" id="ARBA00022475"/>
    </source>
</evidence>
<feature type="transmembrane region" description="Helical" evidence="6">
    <location>
        <begin position="112"/>
        <end position="129"/>
    </location>
</feature>
<keyword evidence="2" id="KW-1003">Cell membrane</keyword>
<feature type="transmembrane region" description="Helical" evidence="6">
    <location>
        <begin position="79"/>
        <end position="106"/>
    </location>
</feature>
<dbReference type="InterPro" id="IPR050833">
    <property type="entry name" value="Poly_Biosynth_Transport"/>
</dbReference>
<evidence type="ECO:0000256" key="6">
    <source>
        <dbReference type="SAM" id="Phobius"/>
    </source>
</evidence>
<keyword evidence="3 6" id="KW-0812">Transmembrane</keyword>
<reference evidence="8" key="1">
    <citation type="submission" date="2016-10" db="EMBL/GenBank/DDBJ databases">
        <authorList>
            <person name="Varghese N."/>
            <person name="Submissions S."/>
        </authorList>
    </citation>
    <scope>NUCLEOTIDE SEQUENCE [LARGE SCALE GENOMIC DNA]</scope>
    <source>
        <strain evidence="8">DSM 21789</strain>
    </source>
</reference>
<dbReference type="STRING" id="498292.SAMN05660845_1934"/>
<feature type="transmembrane region" description="Helical" evidence="6">
    <location>
        <begin position="298"/>
        <end position="321"/>
    </location>
</feature>
<keyword evidence="5 6" id="KW-0472">Membrane</keyword>
<keyword evidence="4 6" id="KW-1133">Transmembrane helix</keyword>
<feature type="transmembrane region" description="Helical" evidence="6">
    <location>
        <begin position="220"/>
        <end position="239"/>
    </location>
</feature>
<dbReference type="GO" id="GO:0005886">
    <property type="term" value="C:plasma membrane"/>
    <property type="evidence" value="ECO:0007669"/>
    <property type="project" value="UniProtKB-SubCell"/>
</dbReference>
<protein>
    <submittedName>
        <fullName evidence="7">Membrane protein involved in the export of O-antigen and teichoic acid</fullName>
    </submittedName>
</protein>
<dbReference type="OrthoDB" id="88014at2"/>
<dbReference type="AlphaFoldDB" id="A0A1I0Z1B2"/>
<dbReference type="Proteomes" id="UP000199604">
    <property type="component" value="Unassembled WGS sequence"/>
</dbReference>
<name>A0A1I0Z1B2_9FLAO</name>
<dbReference type="PANTHER" id="PTHR30250:SF11">
    <property type="entry name" value="O-ANTIGEN TRANSPORTER-RELATED"/>
    <property type="match status" value="1"/>
</dbReference>
<proteinExistence type="predicted"/>
<dbReference type="PANTHER" id="PTHR30250">
    <property type="entry name" value="PST FAMILY PREDICTED COLANIC ACID TRANSPORTER"/>
    <property type="match status" value="1"/>
</dbReference>
<feature type="transmembrane region" description="Helical" evidence="6">
    <location>
        <begin position="391"/>
        <end position="412"/>
    </location>
</feature>
<feature type="transmembrane region" description="Helical" evidence="6">
    <location>
        <begin position="12"/>
        <end position="32"/>
    </location>
</feature>
<evidence type="ECO:0000256" key="1">
    <source>
        <dbReference type="ARBA" id="ARBA00004651"/>
    </source>
</evidence>
<evidence type="ECO:0000256" key="5">
    <source>
        <dbReference type="ARBA" id="ARBA00023136"/>
    </source>
</evidence>